<dbReference type="Proteomes" id="UP000229314">
    <property type="component" value="Chromosome"/>
</dbReference>
<gene>
    <name evidence="3" type="ORF">PYTT13_16540</name>
</gene>
<dbReference type="Gene3D" id="1.10.443.10">
    <property type="entry name" value="Intergrase catalytic core"/>
    <property type="match status" value="1"/>
</dbReference>
<evidence type="ECO:0000313" key="3">
    <source>
        <dbReference type="EMBL" id="ATQ57246.1"/>
    </source>
</evidence>
<dbReference type="EMBL" id="CP024422">
    <property type="protein sequence ID" value="ATQ57246.1"/>
    <property type="molecule type" value="Genomic_DNA"/>
</dbReference>
<dbReference type="GO" id="GO:0006310">
    <property type="term" value="P:DNA recombination"/>
    <property type="evidence" value="ECO:0007669"/>
    <property type="project" value="UniProtKB-KW"/>
</dbReference>
<dbReference type="AlphaFoldDB" id="A0A2D2C442"/>
<name>A0A2D2C442_9RHOB</name>
<dbReference type="GO" id="GO:0015074">
    <property type="term" value="P:DNA integration"/>
    <property type="evidence" value="ECO:0007669"/>
    <property type="project" value="InterPro"/>
</dbReference>
<reference evidence="3 4" key="1">
    <citation type="submission" date="2017-10" db="EMBL/GenBank/DDBJ databases">
        <title>Complete genome sequence of Paracoccus yeei TT13 isolated from human skin.</title>
        <authorList>
            <person name="Lee K."/>
            <person name="Lim J.Y."/>
            <person name="Hwang I."/>
        </authorList>
    </citation>
    <scope>NUCLEOTIDE SEQUENCE [LARGE SCALE GENOMIC DNA]</scope>
    <source>
        <strain evidence="3 4">TT13</strain>
    </source>
</reference>
<sequence length="118" mass="12874">MIEAAPYIERPSKPTPKERYLTKDEVQKLIDHAEAPHIALAIHLLFATAGRVGAVLDLTWERVDMERGIINLRLDDSRTRKGRAIVPINRGLMAALQTAKDATLSGSCLGSGGNWTAA</sequence>
<evidence type="ECO:0000313" key="4">
    <source>
        <dbReference type="Proteomes" id="UP000229314"/>
    </source>
</evidence>
<accession>A0A2D2C442</accession>
<dbReference type="SUPFAM" id="SSF56349">
    <property type="entry name" value="DNA breaking-rejoining enzymes"/>
    <property type="match status" value="1"/>
</dbReference>
<protein>
    <recommendedName>
        <fullName evidence="2">Tyr recombinase domain-containing protein</fullName>
    </recommendedName>
</protein>
<dbReference type="InterPro" id="IPR011010">
    <property type="entry name" value="DNA_brk_join_enz"/>
</dbReference>
<dbReference type="PROSITE" id="PS51898">
    <property type="entry name" value="TYR_RECOMBINASE"/>
    <property type="match status" value="1"/>
</dbReference>
<dbReference type="InterPro" id="IPR013762">
    <property type="entry name" value="Integrase-like_cat_sf"/>
</dbReference>
<evidence type="ECO:0000256" key="1">
    <source>
        <dbReference type="ARBA" id="ARBA00023172"/>
    </source>
</evidence>
<feature type="domain" description="Tyr recombinase" evidence="2">
    <location>
        <begin position="16"/>
        <end position="118"/>
    </location>
</feature>
<dbReference type="Pfam" id="PF00589">
    <property type="entry name" value="Phage_integrase"/>
    <property type="match status" value="1"/>
</dbReference>
<dbReference type="GO" id="GO:0003677">
    <property type="term" value="F:DNA binding"/>
    <property type="evidence" value="ECO:0007669"/>
    <property type="project" value="InterPro"/>
</dbReference>
<keyword evidence="1" id="KW-0233">DNA recombination</keyword>
<dbReference type="InterPro" id="IPR002104">
    <property type="entry name" value="Integrase_catalytic"/>
</dbReference>
<organism evidence="3 4">
    <name type="scientific">Paracoccus yeei</name>
    <dbReference type="NCBI Taxonomy" id="147645"/>
    <lineage>
        <taxon>Bacteria</taxon>
        <taxon>Pseudomonadati</taxon>
        <taxon>Pseudomonadota</taxon>
        <taxon>Alphaproteobacteria</taxon>
        <taxon>Rhodobacterales</taxon>
        <taxon>Paracoccaceae</taxon>
        <taxon>Paracoccus</taxon>
    </lineage>
</organism>
<proteinExistence type="predicted"/>
<evidence type="ECO:0000259" key="2">
    <source>
        <dbReference type="PROSITE" id="PS51898"/>
    </source>
</evidence>